<accession>A0A553PNF4</accession>
<gene>
    <name evidence="1" type="ORF">TCAL_10033</name>
</gene>
<dbReference type="Gene3D" id="3.80.10.10">
    <property type="entry name" value="Ribonuclease Inhibitor"/>
    <property type="match status" value="2"/>
</dbReference>
<reference evidence="1 2" key="1">
    <citation type="journal article" date="2018" name="Nat. Ecol. Evol.">
        <title>Genomic signatures of mitonuclear coevolution across populations of Tigriopus californicus.</title>
        <authorList>
            <person name="Barreto F.S."/>
            <person name="Watson E.T."/>
            <person name="Lima T.G."/>
            <person name="Willett C.S."/>
            <person name="Edmands S."/>
            <person name="Li W."/>
            <person name="Burton R.S."/>
        </authorList>
    </citation>
    <scope>NUCLEOTIDE SEQUENCE [LARGE SCALE GENOMIC DNA]</scope>
    <source>
        <strain evidence="1 2">San Diego</strain>
    </source>
</reference>
<evidence type="ECO:0000313" key="2">
    <source>
        <dbReference type="Proteomes" id="UP000318571"/>
    </source>
</evidence>
<keyword evidence="2" id="KW-1185">Reference proteome</keyword>
<dbReference type="InterPro" id="IPR032675">
    <property type="entry name" value="LRR_dom_sf"/>
</dbReference>
<dbReference type="EMBL" id="VCGU01000002">
    <property type="protein sequence ID" value="TRY79212.1"/>
    <property type="molecule type" value="Genomic_DNA"/>
</dbReference>
<dbReference type="SUPFAM" id="SSF52047">
    <property type="entry name" value="RNI-like"/>
    <property type="match status" value="1"/>
</dbReference>
<evidence type="ECO:0000313" key="1">
    <source>
        <dbReference type="EMBL" id="TRY79212.1"/>
    </source>
</evidence>
<organism evidence="1 2">
    <name type="scientific">Tigriopus californicus</name>
    <name type="common">Marine copepod</name>
    <dbReference type="NCBI Taxonomy" id="6832"/>
    <lineage>
        <taxon>Eukaryota</taxon>
        <taxon>Metazoa</taxon>
        <taxon>Ecdysozoa</taxon>
        <taxon>Arthropoda</taxon>
        <taxon>Crustacea</taxon>
        <taxon>Multicrustacea</taxon>
        <taxon>Hexanauplia</taxon>
        <taxon>Copepoda</taxon>
        <taxon>Harpacticoida</taxon>
        <taxon>Harpacticidae</taxon>
        <taxon>Tigriopus</taxon>
    </lineage>
</organism>
<dbReference type="Proteomes" id="UP000318571">
    <property type="component" value="Chromosome 6"/>
</dbReference>
<comment type="caution">
    <text evidence="1">The sequence shown here is derived from an EMBL/GenBank/DDBJ whole genome shotgun (WGS) entry which is preliminary data.</text>
</comment>
<evidence type="ECO:0008006" key="3">
    <source>
        <dbReference type="Google" id="ProtNLM"/>
    </source>
</evidence>
<sequence length="495" mass="56579">MSPRRPVPNLKLSSVNMVVRLLAGAALRHDLVYIEETLRILIHLGLFTDIVNATLKLLNIRRTYSKPDKMLLHHKLLIKTLLPKLLNCHLVAINLRYDFIKHSFEAKEIILRGIRHFRNLERIDLSGFCTDELVTKLSRHCPHLRHLSANHSKALSNSALSALTGAIRDGSEFVLGCKELRRLEIFNCPLITASKLVSLILILPKISFISSEKMPIAFESSALFESGQRFQLTNFEHTVSHLERSQEKFYQHLTRGETFLHKVSEIFPKILTVKLTLSYYGDSHVVSQIRCFQNIHTLILELPDGRLEESFQELLMERGHQLKKLCLRVQFANLRDLTSVFQFCPSLTVFQFFTITLFDDGFHGTKWERFPSSEFLVELCLGVGKTFSRNIELFPAIMEELLLKMANMERVALSGICSSWLDDKSIDFLVIQGGLGAIRNLSINGKCPLTLISALSLIQHCQNLDHIPLHGWNLNVEDRLELINFIHANDLNVTI</sequence>
<proteinExistence type="predicted"/>
<dbReference type="OrthoDB" id="423607at2759"/>
<protein>
    <recommendedName>
        <fullName evidence="3">F-box domain-containing protein</fullName>
    </recommendedName>
</protein>
<name>A0A553PNF4_TIGCA</name>
<dbReference type="AlphaFoldDB" id="A0A553PNF4"/>